<evidence type="ECO:0000259" key="6">
    <source>
        <dbReference type="Pfam" id="PF00456"/>
    </source>
</evidence>
<dbReference type="InterPro" id="IPR049557">
    <property type="entry name" value="Transketolase_CS"/>
</dbReference>
<evidence type="ECO:0000256" key="2">
    <source>
        <dbReference type="ARBA" id="ARBA00007131"/>
    </source>
</evidence>
<dbReference type="PROSITE" id="PS00801">
    <property type="entry name" value="TRANSKETOLASE_1"/>
    <property type="match status" value="1"/>
</dbReference>
<accession>R1CCL3</accession>
<keyword evidence="5" id="KW-0786">Thiamine pyrophosphate</keyword>
<dbReference type="PANTHER" id="PTHR47514:SF1">
    <property type="entry name" value="TRANSKETOLASE N-TERMINAL SECTION-RELATED"/>
    <property type="match status" value="1"/>
</dbReference>
<protein>
    <submittedName>
        <fullName evidence="7">Transketolase, beta-subuit</fullName>
        <ecNumber evidence="7">2.2.1.1</ecNumber>
    </submittedName>
</protein>
<keyword evidence="3 7" id="KW-0808">Transferase</keyword>
<dbReference type="GO" id="GO:0046872">
    <property type="term" value="F:metal ion binding"/>
    <property type="evidence" value="ECO:0007669"/>
    <property type="project" value="UniProtKB-KW"/>
</dbReference>
<dbReference type="InterPro" id="IPR005474">
    <property type="entry name" value="Transketolase_N"/>
</dbReference>
<comment type="caution">
    <text evidence="7">The sequence shown here is derived from an EMBL/GenBank/DDBJ whole genome shotgun (WGS) entry which is preliminary data.</text>
</comment>
<dbReference type="SUPFAM" id="SSF52518">
    <property type="entry name" value="Thiamin diphosphate-binding fold (THDP-binding)"/>
    <property type="match status" value="1"/>
</dbReference>
<comment type="similarity">
    <text evidence="2">Belongs to the transketolase family.</text>
</comment>
<dbReference type="OrthoDB" id="8732661at2"/>
<evidence type="ECO:0000256" key="3">
    <source>
        <dbReference type="ARBA" id="ARBA00022679"/>
    </source>
</evidence>
<dbReference type="PANTHER" id="PTHR47514">
    <property type="entry name" value="TRANSKETOLASE N-TERMINAL SECTION-RELATED"/>
    <property type="match status" value="1"/>
</dbReference>
<evidence type="ECO:0000256" key="5">
    <source>
        <dbReference type="ARBA" id="ARBA00023052"/>
    </source>
</evidence>
<keyword evidence="4" id="KW-0479">Metal-binding</keyword>
<feature type="domain" description="Transketolase N-terminal" evidence="6">
    <location>
        <begin position="10"/>
        <end position="267"/>
    </location>
</feature>
<dbReference type="eggNOG" id="COG3959">
    <property type="taxonomic scope" value="Bacteria"/>
</dbReference>
<reference evidence="7 8" key="1">
    <citation type="journal article" date="2015" name="Geomicrobiol. J.">
        <title>Caldisalinibacter kiritimatiensis gen. nov., sp. nov., a moderately thermohalophilic thiosulfate-reducing bacterium from a hypersaline microbial mat.</title>
        <authorList>
            <person name="Ben Hania W."/>
            <person name="Joseph M."/>
            <person name="Fiebig A."/>
            <person name="Bunk B."/>
            <person name="Klenk H.-P."/>
            <person name="Fardeau M.-L."/>
            <person name="Spring S."/>
        </authorList>
    </citation>
    <scope>NUCLEOTIDE SEQUENCE [LARGE SCALE GENOMIC DNA]</scope>
    <source>
        <strain evidence="7 8">L21-TH-D2</strain>
    </source>
</reference>
<dbReference type="Gene3D" id="3.40.50.970">
    <property type="match status" value="1"/>
</dbReference>
<evidence type="ECO:0000313" key="8">
    <source>
        <dbReference type="Proteomes" id="UP000013378"/>
    </source>
</evidence>
<evidence type="ECO:0000313" key="7">
    <source>
        <dbReference type="EMBL" id="EOD00010.1"/>
    </source>
</evidence>
<organism evidence="7 8">
    <name type="scientific">Caldisalinibacter kiritimatiensis</name>
    <dbReference type="NCBI Taxonomy" id="1304284"/>
    <lineage>
        <taxon>Bacteria</taxon>
        <taxon>Bacillati</taxon>
        <taxon>Bacillota</taxon>
        <taxon>Tissierellia</taxon>
        <taxon>Tissierellales</taxon>
        <taxon>Thermohalobacteraceae</taxon>
        <taxon>Caldisalinibacter</taxon>
    </lineage>
</organism>
<dbReference type="PATRIC" id="fig|1304284.3.peg.1919"/>
<dbReference type="InterPro" id="IPR029061">
    <property type="entry name" value="THDP-binding"/>
</dbReference>
<dbReference type="Proteomes" id="UP000013378">
    <property type="component" value="Unassembled WGS sequence"/>
</dbReference>
<comment type="cofactor">
    <cofactor evidence="1">
        <name>thiamine diphosphate</name>
        <dbReference type="ChEBI" id="CHEBI:58937"/>
    </cofactor>
</comment>
<dbReference type="EC" id="2.2.1.1" evidence="7"/>
<dbReference type="GO" id="GO:0004802">
    <property type="term" value="F:transketolase activity"/>
    <property type="evidence" value="ECO:0007669"/>
    <property type="project" value="UniProtKB-EC"/>
</dbReference>
<proteinExistence type="inferred from homology"/>
<keyword evidence="8" id="KW-1185">Reference proteome</keyword>
<gene>
    <name evidence="7" type="ORF">L21TH_1953</name>
</gene>
<dbReference type="EMBL" id="ARZA01000212">
    <property type="protein sequence ID" value="EOD00010.1"/>
    <property type="molecule type" value="Genomic_DNA"/>
</dbReference>
<name>R1CCL3_9FIRM</name>
<dbReference type="Pfam" id="PF00456">
    <property type="entry name" value="Transketolase_N"/>
    <property type="match status" value="1"/>
</dbReference>
<dbReference type="AlphaFoldDB" id="R1CCL3"/>
<evidence type="ECO:0000256" key="1">
    <source>
        <dbReference type="ARBA" id="ARBA00001964"/>
    </source>
</evidence>
<sequence length="278" mass="31529">MNKNELNKLKEIANTVRRDCIKIQKIINSGHLGGSLSAVEIMAYLYFYKMNIDNKEPLKKDRDVFVLSKGHASLGYYSVLARRGFFPVEELKTYRQINSRLQGHTEIDSVPGVECSTGSLGQGLSFGLGLALGYKKKNINNKVYVLLGDGEMQEGQIWEALLLQGRLQLDNLIPIIDNNRLQLDDYCENVVGDWKMKEKLKAFKFNVIEVDGNDFNDIDKGFNALKPDKANIIISNTVKGKGISFMENKIEWHSKKMNDEEYKLALQELDNQGGEKDD</sequence>
<dbReference type="STRING" id="1304284.L21TH_1953"/>
<dbReference type="CDD" id="cd02012">
    <property type="entry name" value="TPP_TK"/>
    <property type="match status" value="1"/>
</dbReference>
<evidence type="ECO:0000256" key="4">
    <source>
        <dbReference type="ARBA" id="ARBA00022723"/>
    </source>
</evidence>